<dbReference type="RefSeq" id="WP_262578839.1">
    <property type="nucleotide sequence ID" value="NZ_JAHPRE010000017.1"/>
</dbReference>
<dbReference type="InterPro" id="IPR045758">
    <property type="entry name" value="AdeT1/2"/>
</dbReference>
<dbReference type="Proteomes" id="UP001208534">
    <property type="component" value="Unassembled WGS sequence"/>
</dbReference>
<accession>A0AAW5RBM7</accession>
<dbReference type="EMBL" id="JAHPRE010000017">
    <property type="protein sequence ID" value="MCU4396465.1"/>
    <property type="molecule type" value="Genomic_DNA"/>
</dbReference>
<dbReference type="SUPFAM" id="SSF53850">
    <property type="entry name" value="Periplasmic binding protein-like II"/>
    <property type="match status" value="1"/>
</dbReference>
<proteinExistence type="predicted"/>
<protein>
    <submittedName>
        <fullName evidence="1">RND transporter</fullName>
    </submittedName>
</protein>
<dbReference type="InterPro" id="IPR038404">
    <property type="entry name" value="TRAP_DctP_sf"/>
</dbReference>
<dbReference type="AlphaFoldDB" id="A0AAW5RBM7"/>
<gene>
    <name evidence="1" type="ORF">KTH64_05655</name>
</gene>
<comment type="caution">
    <text evidence="1">The sequence shown here is derived from an EMBL/GenBank/DDBJ whole genome shotgun (WGS) entry which is preliminary data.</text>
</comment>
<reference evidence="1" key="1">
    <citation type="submission" date="2021-06" db="EMBL/GenBank/DDBJ databases">
        <title>Propagation of a rapidly emergent carbapenem-resistant Acinetobacter baumannii lineage by various extra-hospital transmission networks.</title>
        <authorList>
            <person name="Calix J."/>
        </authorList>
    </citation>
    <scope>NUCLEOTIDE SEQUENCE</scope>
    <source>
        <strain evidence="1">WU_MDCI_Aw63</strain>
    </source>
</reference>
<name>A0AAW5RBM7_ACIJU</name>
<sequence length="334" mass="37274">MNKGILALGAMLIFGVNTSSNAVKVCVFDLLGKSGEAYKMIEEWALAAKVWRGDIDLISYQNEAQAEKDFQQGKCDGVYMTSMRARTYNKFAGSVDAIGAVPTYAIAQKAISFALDKRNQRRLVSRDGNQSYEVAGISEIGLAYIFVRDKKINTIEKIKGKKFAVLGYDEAQKIVVRSLGGQAVLSDISDIAKKFNSGQADIMAAPAYAYKPLELYKGLGEDGAIITFPAVNMTMDLIIRPEKFSSNFGQNSRDWFLGRLKSNFTLIQRMEADLPAKYKINLSQEDKTRYQQILREARISLTKRDIYDSTMMSVLKRARCTVERTNFECSLGGE</sequence>
<organism evidence="1 2">
    <name type="scientific">Acinetobacter junii</name>
    <dbReference type="NCBI Taxonomy" id="40215"/>
    <lineage>
        <taxon>Bacteria</taxon>
        <taxon>Pseudomonadati</taxon>
        <taxon>Pseudomonadota</taxon>
        <taxon>Gammaproteobacteria</taxon>
        <taxon>Moraxellales</taxon>
        <taxon>Moraxellaceae</taxon>
        <taxon>Acinetobacter</taxon>
    </lineage>
</organism>
<dbReference type="Gene3D" id="3.40.190.170">
    <property type="entry name" value="Bacterial extracellular solute-binding protein, family 7"/>
    <property type="match status" value="1"/>
</dbReference>
<dbReference type="Pfam" id="PF19582">
    <property type="entry name" value="AdeT1_2"/>
    <property type="match status" value="1"/>
</dbReference>
<evidence type="ECO:0000313" key="2">
    <source>
        <dbReference type="Proteomes" id="UP001208534"/>
    </source>
</evidence>
<evidence type="ECO:0000313" key="1">
    <source>
        <dbReference type="EMBL" id="MCU4396465.1"/>
    </source>
</evidence>